<gene>
    <name evidence="1" type="ORF">PSTT_04866</name>
</gene>
<evidence type="ECO:0000313" key="1">
    <source>
        <dbReference type="EMBL" id="POW12065.1"/>
    </source>
</evidence>
<organism evidence="1 2">
    <name type="scientific">Puccinia striiformis</name>
    <dbReference type="NCBI Taxonomy" id="27350"/>
    <lineage>
        <taxon>Eukaryota</taxon>
        <taxon>Fungi</taxon>
        <taxon>Dikarya</taxon>
        <taxon>Basidiomycota</taxon>
        <taxon>Pucciniomycotina</taxon>
        <taxon>Pucciniomycetes</taxon>
        <taxon>Pucciniales</taxon>
        <taxon>Pucciniaceae</taxon>
        <taxon>Puccinia</taxon>
    </lineage>
</organism>
<dbReference type="VEuPathDB" id="FungiDB:PSTT_04866"/>
<dbReference type="EMBL" id="PKSL01000034">
    <property type="protein sequence ID" value="POW12065.1"/>
    <property type="molecule type" value="Genomic_DNA"/>
</dbReference>
<proteinExistence type="predicted"/>
<dbReference type="Proteomes" id="UP000239156">
    <property type="component" value="Unassembled WGS sequence"/>
</dbReference>
<accession>A0A2S4VR95</accession>
<reference evidence="1" key="1">
    <citation type="submission" date="2017-12" db="EMBL/GenBank/DDBJ databases">
        <title>Gene loss provides genomic basis for host adaptation in cereal stripe rust fungi.</title>
        <authorList>
            <person name="Xia C."/>
        </authorList>
    </citation>
    <scope>NUCLEOTIDE SEQUENCE [LARGE SCALE GENOMIC DNA]</scope>
    <source>
        <strain evidence="1">93-210</strain>
    </source>
</reference>
<keyword evidence="2" id="KW-1185">Reference proteome</keyword>
<comment type="caution">
    <text evidence="1">The sequence shown here is derived from an EMBL/GenBank/DDBJ whole genome shotgun (WGS) entry which is preliminary data.</text>
</comment>
<dbReference type="AlphaFoldDB" id="A0A2S4VR95"/>
<sequence>MAYENTGHVEVHVDQFWSLRALELLLISREPSTENNLCLPPSSPAPFQLPIPCLTQATHTIDPSTTHLSQLINLFTLHVLATRFIHIN</sequence>
<dbReference type="VEuPathDB" id="FungiDB:PSHT_03140"/>
<protein>
    <submittedName>
        <fullName evidence="1">Uncharacterized protein</fullName>
    </submittedName>
</protein>
<evidence type="ECO:0000313" key="2">
    <source>
        <dbReference type="Proteomes" id="UP000239156"/>
    </source>
</evidence>
<name>A0A2S4VR95_9BASI</name>